<keyword evidence="4" id="KW-0687">Ribonucleoprotein</keyword>
<dbReference type="InterPro" id="IPR000182">
    <property type="entry name" value="GNAT_dom"/>
</dbReference>
<dbReference type="PANTHER" id="PTHR43420">
    <property type="entry name" value="ACETYLTRANSFERASE"/>
    <property type="match status" value="1"/>
</dbReference>
<dbReference type="Proteomes" id="UP000244090">
    <property type="component" value="Unassembled WGS sequence"/>
</dbReference>
<dbReference type="Gene3D" id="3.40.630.30">
    <property type="match status" value="1"/>
</dbReference>
<dbReference type="PANTHER" id="PTHR43420:SF46">
    <property type="entry name" value="ACETYLTRANSFERASE"/>
    <property type="match status" value="1"/>
</dbReference>
<gene>
    <name evidence="4" type="ORF">C8N46_106224</name>
</gene>
<comment type="caution">
    <text evidence="4">The sequence shown here is derived from an EMBL/GenBank/DDBJ whole genome shotgun (WGS) entry which is preliminary data.</text>
</comment>
<dbReference type="PROSITE" id="PS51186">
    <property type="entry name" value="GNAT"/>
    <property type="match status" value="1"/>
</dbReference>
<evidence type="ECO:0000313" key="5">
    <source>
        <dbReference type="Proteomes" id="UP000244090"/>
    </source>
</evidence>
<keyword evidence="1" id="KW-0808">Transferase</keyword>
<dbReference type="GO" id="GO:0005840">
    <property type="term" value="C:ribosome"/>
    <property type="evidence" value="ECO:0007669"/>
    <property type="project" value="UniProtKB-KW"/>
</dbReference>
<dbReference type="RefSeq" id="WP_108115511.1">
    <property type="nucleotide sequence ID" value="NZ_QBKT01000006.1"/>
</dbReference>
<evidence type="ECO:0000256" key="1">
    <source>
        <dbReference type="ARBA" id="ARBA00022679"/>
    </source>
</evidence>
<reference evidence="4 5" key="1">
    <citation type="submission" date="2018-04" db="EMBL/GenBank/DDBJ databases">
        <title>Genomic Encyclopedia of Archaeal and Bacterial Type Strains, Phase II (KMG-II): from individual species to whole genera.</title>
        <authorList>
            <person name="Goeker M."/>
        </authorList>
    </citation>
    <scope>NUCLEOTIDE SEQUENCE [LARGE SCALE GENOMIC DNA]</scope>
    <source>
        <strain evidence="4 5">DSM 25731</strain>
    </source>
</reference>
<dbReference type="GO" id="GO:0016747">
    <property type="term" value="F:acyltransferase activity, transferring groups other than amino-acyl groups"/>
    <property type="evidence" value="ECO:0007669"/>
    <property type="project" value="InterPro"/>
</dbReference>
<keyword evidence="5" id="KW-1185">Reference proteome</keyword>
<dbReference type="Pfam" id="PF00583">
    <property type="entry name" value="Acetyltransf_1"/>
    <property type="match status" value="1"/>
</dbReference>
<evidence type="ECO:0000259" key="3">
    <source>
        <dbReference type="PROSITE" id="PS51186"/>
    </source>
</evidence>
<protein>
    <submittedName>
        <fullName evidence="4">Ribosomal protein S18 acetylase RimI-like enzyme</fullName>
    </submittedName>
</protein>
<organism evidence="4 5">
    <name type="scientific">Kordia periserrulae</name>
    <dbReference type="NCBI Taxonomy" id="701523"/>
    <lineage>
        <taxon>Bacteria</taxon>
        <taxon>Pseudomonadati</taxon>
        <taxon>Bacteroidota</taxon>
        <taxon>Flavobacteriia</taxon>
        <taxon>Flavobacteriales</taxon>
        <taxon>Flavobacteriaceae</taxon>
        <taxon>Kordia</taxon>
    </lineage>
</organism>
<dbReference type="EMBL" id="QBKT01000006">
    <property type="protein sequence ID" value="PTX60578.1"/>
    <property type="molecule type" value="Genomic_DNA"/>
</dbReference>
<sequence length="169" mass="20105">MSLYIRKATSQDIDSLLIITKACAAYMIEKNIFQWNEHYPNRAAFEQDVIRNELYVLLETDEIVGCIVISTLMDEEYKAVNWLSPDGNNLYIHRLAIHPKAQGKGYAQFLMNFAENYAIKNNYRSIRLDTFSKNLRNQKFYELRGYKKLDDIYFPKQSIYPFHCYERIF</sequence>
<name>A0A2T6BWX9_9FLAO</name>
<dbReference type="AlphaFoldDB" id="A0A2T6BWX9"/>
<accession>A0A2T6BWX9</accession>
<dbReference type="SUPFAM" id="SSF55729">
    <property type="entry name" value="Acyl-CoA N-acyltransferases (Nat)"/>
    <property type="match status" value="1"/>
</dbReference>
<dbReference type="CDD" id="cd04301">
    <property type="entry name" value="NAT_SF"/>
    <property type="match status" value="1"/>
</dbReference>
<dbReference type="OrthoDB" id="9796381at2"/>
<keyword evidence="4" id="KW-0689">Ribosomal protein</keyword>
<proteinExistence type="predicted"/>
<feature type="domain" description="N-acetyltransferase" evidence="3">
    <location>
        <begin position="3"/>
        <end position="169"/>
    </location>
</feature>
<evidence type="ECO:0000313" key="4">
    <source>
        <dbReference type="EMBL" id="PTX60578.1"/>
    </source>
</evidence>
<evidence type="ECO:0000256" key="2">
    <source>
        <dbReference type="ARBA" id="ARBA00023315"/>
    </source>
</evidence>
<dbReference type="InterPro" id="IPR050680">
    <property type="entry name" value="YpeA/RimI_acetyltransf"/>
</dbReference>
<keyword evidence="2" id="KW-0012">Acyltransferase</keyword>
<dbReference type="InterPro" id="IPR016181">
    <property type="entry name" value="Acyl_CoA_acyltransferase"/>
</dbReference>